<dbReference type="AlphaFoldDB" id="A0AA39CF43"/>
<feature type="compositionally biased region" description="Polar residues" evidence="1">
    <location>
        <begin position="38"/>
        <end position="48"/>
    </location>
</feature>
<comment type="caution">
    <text evidence="2">The sequence shown here is derived from an EMBL/GenBank/DDBJ whole genome shotgun (WGS) entry which is preliminary data.</text>
</comment>
<name>A0AA39CF43_9EURO</name>
<dbReference type="EMBL" id="JAPDRK010000015">
    <property type="protein sequence ID" value="KAJ9605842.1"/>
    <property type="molecule type" value="Genomic_DNA"/>
</dbReference>
<keyword evidence="3" id="KW-1185">Reference proteome</keyword>
<protein>
    <submittedName>
        <fullName evidence="2">Uncharacterized protein</fullName>
    </submittedName>
</protein>
<evidence type="ECO:0000313" key="2">
    <source>
        <dbReference type="EMBL" id="KAJ9605842.1"/>
    </source>
</evidence>
<reference evidence="2" key="1">
    <citation type="submission" date="2022-10" db="EMBL/GenBank/DDBJ databases">
        <title>Culturing micro-colonial fungi from biological soil crusts in the Mojave desert and describing Neophaeococcomyces mojavensis, and introducing the new genera and species Taxawa tesnikishii.</title>
        <authorList>
            <person name="Kurbessoian T."/>
            <person name="Stajich J.E."/>
        </authorList>
    </citation>
    <scope>NUCLEOTIDE SEQUENCE</scope>
    <source>
        <strain evidence="2">TK_41</strain>
    </source>
</reference>
<feature type="region of interest" description="Disordered" evidence="1">
    <location>
        <begin position="1"/>
        <end position="60"/>
    </location>
</feature>
<gene>
    <name evidence="2" type="ORF">H2200_009691</name>
</gene>
<dbReference type="Proteomes" id="UP001172673">
    <property type="component" value="Unassembled WGS sequence"/>
</dbReference>
<accession>A0AA39CF43</accession>
<evidence type="ECO:0000313" key="3">
    <source>
        <dbReference type="Proteomes" id="UP001172673"/>
    </source>
</evidence>
<evidence type="ECO:0000256" key="1">
    <source>
        <dbReference type="SAM" id="MobiDB-lite"/>
    </source>
</evidence>
<sequence>MWPTEPVYNGSQLHAVRNPGSNSQLEVEAQEVPAKSSIDVSNTITTTRTEPEQYLQPIEPPQEFMISSGRQNEEEDVQLEHKKALIMLATGSRLKRVIEDEELTISKDDFIRHMAIYCSRSHGIMEADLPDARRKMLEHTALVNEMRELLLIGDLADPTQNGSRRKGSTHKYESAENDWTILSFRRKTSLSGIIFFRE</sequence>
<organism evidence="2 3">
    <name type="scientific">Cladophialophora chaetospira</name>
    <dbReference type="NCBI Taxonomy" id="386627"/>
    <lineage>
        <taxon>Eukaryota</taxon>
        <taxon>Fungi</taxon>
        <taxon>Dikarya</taxon>
        <taxon>Ascomycota</taxon>
        <taxon>Pezizomycotina</taxon>
        <taxon>Eurotiomycetes</taxon>
        <taxon>Chaetothyriomycetidae</taxon>
        <taxon>Chaetothyriales</taxon>
        <taxon>Herpotrichiellaceae</taxon>
        <taxon>Cladophialophora</taxon>
    </lineage>
</organism>
<proteinExistence type="predicted"/>